<dbReference type="InterPro" id="IPR039000">
    <property type="entry name" value="DinG_proteobact"/>
</dbReference>
<dbReference type="Gene3D" id="3.40.50.300">
    <property type="entry name" value="P-loop containing nucleotide triphosphate hydrolases"/>
    <property type="match status" value="2"/>
</dbReference>
<dbReference type="GO" id="GO:0046872">
    <property type="term" value="F:metal ion binding"/>
    <property type="evidence" value="ECO:0007669"/>
    <property type="project" value="UniProtKB-KW"/>
</dbReference>
<dbReference type="NCBIfam" id="NF008729">
    <property type="entry name" value="PRK11747.1"/>
    <property type="match status" value="1"/>
</dbReference>
<dbReference type="InterPro" id="IPR014013">
    <property type="entry name" value="Helic_SF1/SF2_ATP-bd_DinG/Rad3"/>
</dbReference>
<dbReference type="SUPFAM" id="SSF52540">
    <property type="entry name" value="P-loop containing nucleoside triphosphate hydrolases"/>
    <property type="match status" value="1"/>
</dbReference>
<dbReference type="PANTHER" id="PTHR11472:SF59">
    <property type="entry name" value="ATP-DEPENDENT DNA HELICASE DING"/>
    <property type="match status" value="1"/>
</dbReference>
<keyword evidence="9 11" id="KW-0238">DNA-binding</keyword>
<evidence type="ECO:0000256" key="1">
    <source>
        <dbReference type="ARBA" id="ARBA00022485"/>
    </source>
</evidence>
<evidence type="ECO:0000256" key="12">
    <source>
        <dbReference type="SAM" id="MobiDB-lite"/>
    </source>
</evidence>
<evidence type="ECO:0000256" key="4">
    <source>
        <dbReference type="ARBA" id="ARBA00022801"/>
    </source>
</evidence>
<keyword evidence="7 11" id="KW-0408">Iron</keyword>
<accession>A0A2W5DIW0</accession>
<evidence type="ECO:0000256" key="8">
    <source>
        <dbReference type="ARBA" id="ARBA00023014"/>
    </source>
</evidence>
<reference evidence="14 15" key="1">
    <citation type="submission" date="2017-08" db="EMBL/GenBank/DDBJ databases">
        <title>Infants hospitalized years apart are colonized by the same room-sourced microbial strains.</title>
        <authorList>
            <person name="Brooks B."/>
            <person name="Olm M.R."/>
            <person name="Firek B.A."/>
            <person name="Baker R."/>
            <person name="Thomas B.C."/>
            <person name="Morowitz M.J."/>
            <person name="Banfield J.F."/>
        </authorList>
    </citation>
    <scope>NUCLEOTIDE SEQUENCE [LARGE SCALE GENOMIC DNA]</scope>
    <source>
        <strain evidence="14">S2_012_000_R2_81</strain>
    </source>
</reference>
<evidence type="ECO:0000256" key="10">
    <source>
        <dbReference type="ARBA" id="ARBA00023235"/>
    </source>
</evidence>
<evidence type="ECO:0000256" key="11">
    <source>
        <dbReference type="HAMAP-Rule" id="MF_02205"/>
    </source>
</evidence>
<dbReference type="InterPro" id="IPR045028">
    <property type="entry name" value="DinG/Rad3-like"/>
</dbReference>
<dbReference type="SMART" id="SM00491">
    <property type="entry name" value="HELICc2"/>
    <property type="match status" value="1"/>
</dbReference>
<keyword evidence="3 11" id="KW-0547">Nucleotide-binding</keyword>
<dbReference type="HAMAP" id="MF_02205">
    <property type="entry name" value="DinG_proteobact"/>
    <property type="match status" value="1"/>
</dbReference>
<comment type="similarity">
    <text evidence="11">Belongs to the helicase family. DinG subfamily. Type 1 sub-subfamily.</text>
</comment>
<dbReference type="GO" id="GO:0043139">
    <property type="term" value="F:5'-3' DNA helicase activity"/>
    <property type="evidence" value="ECO:0007669"/>
    <property type="project" value="UniProtKB-UniRule"/>
</dbReference>
<dbReference type="GO" id="GO:0033677">
    <property type="term" value="F:DNA/RNA helicase activity"/>
    <property type="evidence" value="ECO:0007669"/>
    <property type="project" value="TreeGrafter"/>
</dbReference>
<comment type="catalytic activity">
    <reaction evidence="11">
        <text>ATP + H2O = ADP + phosphate + H(+)</text>
        <dbReference type="Rhea" id="RHEA:13065"/>
        <dbReference type="ChEBI" id="CHEBI:15377"/>
        <dbReference type="ChEBI" id="CHEBI:15378"/>
        <dbReference type="ChEBI" id="CHEBI:30616"/>
        <dbReference type="ChEBI" id="CHEBI:43474"/>
        <dbReference type="ChEBI" id="CHEBI:456216"/>
        <dbReference type="EC" id="5.6.2.3"/>
    </reaction>
</comment>
<dbReference type="Pfam" id="PF13307">
    <property type="entry name" value="Helicase_C_2"/>
    <property type="match status" value="1"/>
</dbReference>
<evidence type="ECO:0000259" key="13">
    <source>
        <dbReference type="PROSITE" id="PS51193"/>
    </source>
</evidence>
<dbReference type="EC" id="5.6.2.3" evidence="11"/>
<dbReference type="GO" id="GO:0005524">
    <property type="term" value="F:ATP binding"/>
    <property type="evidence" value="ECO:0007669"/>
    <property type="project" value="UniProtKB-UniRule"/>
</dbReference>
<gene>
    <name evidence="11" type="primary">dinG</name>
    <name evidence="14" type="ORF">DI603_17680</name>
</gene>
<comment type="caution">
    <text evidence="14">The sequence shown here is derived from an EMBL/GenBank/DDBJ whole genome shotgun (WGS) entry which is preliminary data.</text>
</comment>
<keyword evidence="2 11" id="KW-0479">Metal-binding</keyword>
<keyword evidence="8 11" id="KW-0411">Iron-sulfur</keyword>
<feature type="binding site" evidence="11">
    <location>
        <position position="129"/>
    </location>
    <ligand>
        <name>[4Fe-4S] cluster</name>
        <dbReference type="ChEBI" id="CHEBI:49883"/>
    </ligand>
</feature>
<dbReference type="GO" id="GO:0009432">
    <property type="term" value="P:SOS response"/>
    <property type="evidence" value="ECO:0007669"/>
    <property type="project" value="TreeGrafter"/>
</dbReference>
<dbReference type="GO" id="GO:0051539">
    <property type="term" value="F:4 iron, 4 sulfur cluster binding"/>
    <property type="evidence" value="ECO:0007669"/>
    <property type="project" value="UniProtKB-UniRule"/>
</dbReference>
<feature type="binding site" evidence="11">
    <location>
        <position position="204"/>
    </location>
    <ligand>
        <name>[4Fe-4S] cluster</name>
        <dbReference type="ChEBI" id="CHEBI:49883"/>
    </ligand>
</feature>
<dbReference type="AlphaFoldDB" id="A0A2W5DIW0"/>
<dbReference type="GO" id="GO:0003677">
    <property type="term" value="F:DNA binding"/>
    <property type="evidence" value="ECO:0007669"/>
    <property type="project" value="UniProtKB-UniRule"/>
</dbReference>
<evidence type="ECO:0000256" key="3">
    <source>
        <dbReference type="ARBA" id="ARBA00022741"/>
    </source>
</evidence>
<keyword evidence="10 11" id="KW-0413">Isomerase</keyword>
<keyword evidence="6 11" id="KW-0067">ATP-binding</keyword>
<protein>
    <recommendedName>
        <fullName evidence="11">ATP-dependent DNA helicase DinG</fullName>
        <ecNumber evidence="11">5.6.2.3</ecNumber>
    </recommendedName>
    <alternativeName>
        <fullName evidence="11">DNA 5'-3' helicase DinG</fullName>
    </alternativeName>
</protein>
<evidence type="ECO:0000256" key="7">
    <source>
        <dbReference type="ARBA" id="ARBA00023004"/>
    </source>
</evidence>
<sequence length="709" mass="78211">MVTDDEKSLIRACMDALRDGIEGFRSRRPQLEMIATVAAAMAACRSGDDGVGCGEHLAVVEAGTGTGKSFGALVPALVLARARGRRLVVSSSTVALQHQYAEKDAPTLQRLLPFEFTFAVAKGRRRYACVAKLATLADEARQEEQDLEDGATAPDKGPERRRRTIVIGLAESFEAQRWNGDRDELAMPVADEVWNEVTTDRQGCSGSRCADFARCPFYAARQRVKDADLVIANHDLVLSALEMETGSVLPTPAEAMYVFDEAHSLAAKAVEHLSVRHGLRGAQEWLNDATESVRDIVLSMRLPEVLLQDARTSAERLVSALEMLWQRVHGLQAFGEKKARRFKPGPLPGWLLNGGDAARDAGLALVKTFAQLREGLLERAPSEGALATRLLSALGFYVGKLENLLSTWDLILAEDGEGDAPVARWVELRGAEGDSIDYLVCAAPISGSERLRKLLWNRASAAVVMSATLTSCGTFDLFLRQSGMAAFQELKLLRVDSPFDYRRNARLVIPAMRADPSDTEAHTDEVVDRLPELIRTQGTLVLFSSARQMRAVYGALDESLRRSTLLQGTMPKMEMLARHRAAIDRGDRSVLFGLQSMAEGVDLPREYCTHVIWAKLPFSVPDSPLEEARREWVEAQGRSSFMELTLPETAVRFKQGLGRLLRTTEDYGTATVLDRRLVTKRWGFLLMRGLPDFEVVIEPLGSQRHPAEA</sequence>
<dbReference type="Proteomes" id="UP000249633">
    <property type="component" value="Unassembled WGS sequence"/>
</dbReference>
<evidence type="ECO:0000313" key="15">
    <source>
        <dbReference type="Proteomes" id="UP000249633"/>
    </source>
</evidence>
<feature type="domain" description="Helicase ATP-binding" evidence="13">
    <location>
        <begin position="16"/>
        <end position="312"/>
    </location>
</feature>
<dbReference type="Pfam" id="PF06733">
    <property type="entry name" value="DEAD_2"/>
    <property type="match status" value="1"/>
</dbReference>
<feature type="binding site" evidence="11">
    <location>
        <position position="215"/>
    </location>
    <ligand>
        <name>[4Fe-4S] cluster</name>
        <dbReference type="ChEBI" id="CHEBI:49883"/>
    </ligand>
</feature>
<keyword evidence="5 11" id="KW-0347">Helicase</keyword>
<organism evidence="14 15">
    <name type="scientific">Roseateles depolymerans</name>
    <dbReference type="NCBI Taxonomy" id="76731"/>
    <lineage>
        <taxon>Bacteria</taxon>
        <taxon>Pseudomonadati</taxon>
        <taxon>Pseudomonadota</taxon>
        <taxon>Betaproteobacteria</taxon>
        <taxon>Burkholderiales</taxon>
        <taxon>Sphaerotilaceae</taxon>
        <taxon>Roseateles</taxon>
    </lineage>
</organism>
<dbReference type="EMBL" id="QFOD01000019">
    <property type="protein sequence ID" value="PZP29047.1"/>
    <property type="molecule type" value="Genomic_DNA"/>
</dbReference>
<evidence type="ECO:0000313" key="14">
    <source>
        <dbReference type="EMBL" id="PZP29047.1"/>
    </source>
</evidence>
<proteinExistence type="inferred from homology"/>
<dbReference type="InterPro" id="IPR010614">
    <property type="entry name" value="RAD3-like_helicase_DEAD"/>
</dbReference>
<feature type="binding site" evidence="11">
    <location>
        <position position="209"/>
    </location>
    <ligand>
        <name>[4Fe-4S] cluster</name>
        <dbReference type="ChEBI" id="CHEBI:49883"/>
    </ligand>
</feature>
<dbReference type="GO" id="GO:0006281">
    <property type="term" value="P:DNA repair"/>
    <property type="evidence" value="ECO:0007669"/>
    <property type="project" value="TreeGrafter"/>
</dbReference>
<dbReference type="PANTHER" id="PTHR11472">
    <property type="entry name" value="DNA REPAIR DEAD HELICASE RAD3/XP-D SUBFAMILY MEMBER"/>
    <property type="match status" value="1"/>
</dbReference>
<evidence type="ECO:0000256" key="2">
    <source>
        <dbReference type="ARBA" id="ARBA00022723"/>
    </source>
</evidence>
<evidence type="ECO:0000256" key="6">
    <source>
        <dbReference type="ARBA" id="ARBA00022840"/>
    </source>
</evidence>
<evidence type="ECO:0000256" key="5">
    <source>
        <dbReference type="ARBA" id="ARBA00022806"/>
    </source>
</evidence>
<comment type="cofactor">
    <cofactor evidence="11">
        <name>[4Fe-4S] cluster</name>
        <dbReference type="ChEBI" id="CHEBI:49883"/>
    </cofactor>
    <text evidence="11">Binds 1 [4Fe-4S] cluster.</text>
</comment>
<dbReference type="GO" id="GO:0016887">
    <property type="term" value="F:ATP hydrolysis activity"/>
    <property type="evidence" value="ECO:0007669"/>
    <property type="project" value="RHEA"/>
</dbReference>
<dbReference type="PROSITE" id="PS51193">
    <property type="entry name" value="HELICASE_ATP_BIND_2"/>
    <property type="match status" value="1"/>
</dbReference>
<dbReference type="InterPro" id="IPR006555">
    <property type="entry name" value="ATP-dep_Helicase_C"/>
</dbReference>
<keyword evidence="4 11" id="KW-0378">Hydrolase</keyword>
<dbReference type="InterPro" id="IPR027417">
    <property type="entry name" value="P-loop_NTPase"/>
</dbReference>
<keyword evidence="1 11" id="KW-0004">4Fe-4S</keyword>
<comment type="function">
    <text evidence="11">DNA-dependent ATPase and 5'-3' DNA helicase. Unwinds D-loops, R-loops, forked DNA and G-quadruplex DNA.</text>
</comment>
<name>A0A2W5DIW0_9BURK</name>
<feature type="region of interest" description="Disordered" evidence="12">
    <location>
        <begin position="141"/>
        <end position="160"/>
    </location>
</feature>
<evidence type="ECO:0000256" key="9">
    <source>
        <dbReference type="ARBA" id="ARBA00023125"/>
    </source>
</evidence>